<name>A0ABT9PAC1_9ACTN</name>
<protein>
    <submittedName>
        <fullName evidence="1">Uncharacterized protein</fullName>
    </submittedName>
</protein>
<comment type="caution">
    <text evidence="1">The sequence shown here is derived from an EMBL/GenBank/DDBJ whole genome shotgun (WGS) entry which is preliminary data.</text>
</comment>
<dbReference type="Proteomes" id="UP001235712">
    <property type="component" value="Unassembled WGS sequence"/>
</dbReference>
<sequence>MFSHDLSGPGGDHGRVGAGFQGCSVLLELVAADAELLVRGFALRGQMRILAGLVQKIDGAFASGRGEQVLEPVVEALVILSSRT</sequence>
<organism evidence="1 2">
    <name type="scientific">Kineosporia succinea</name>
    <dbReference type="NCBI Taxonomy" id="84632"/>
    <lineage>
        <taxon>Bacteria</taxon>
        <taxon>Bacillati</taxon>
        <taxon>Actinomycetota</taxon>
        <taxon>Actinomycetes</taxon>
        <taxon>Kineosporiales</taxon>
        <taxon>Kineosporiaceae</taxon>
        <taxon>Kineosporia</taxon>
    </lineage>
</organism>
<reference evidence="1 2" key="1">
    <citation type="submission" date="2023-07" db="EMBL/GenBank/DDBJ databases">
        <title>Sequencing the genomes of 1000 actinobacteria strains.</title>
        <authorList>
            <person name="Klenk H.-P."/>
        </authorList>
    </citation>
    <scope>NUCLEOTIDE SEQUENCE [LARGE SCALE GENOMIC DNA]</scope>
    <source>
        <strain evidence="1 2">DSM 44388</strain>
    </source>
</reference>
<evidence type="ECO:0000313" key="1">
    <source>
        <dbReference type="EMBL" id="MDP9828995.1"/>
    </source>
</evidence>
<keyword evidence="2" id="KW-1185">Reference proteome</keyword>
<dbReference type="RefSeq" id="WP_307246764.1">
    <property type="nucleotide sequence ID" value="NZ_JAUSQZ010000001.1"/>
</dbReference>
<dbReference type="EMBL" id="JAUSQZ010000001">
    <property type="protein sequence ID" value="MDP9828995.1"/>
    <property type="molecule type" value="Genomic_DNA"/>
</dbReference>
<proteinExistence type="predicted"/>
<gene>
    <name evidence="1" type="ORF">J2S57_004744</name>
</gene>
<accession>A0ABT9PAC1</accession>
<evidence type="ECO:0000313" key="2">
    <source>
        <dbReference type="Proteomes" id="UP001235712"/>
    </source>
</evidence>